<feature type="compositionally biased region" description="Acidic residues" evidence="1">
    <location>
        <begin position="26"/>
        <end position="36"/>
    </location>
</feature>
<accession>A0ABQ2E4D7</accession>
<feature type="compositionally biased region" description="Basic and acidic residues" evidence="1">
    <location>
        <begin position="67"/>
        <end position="82"/>
    </location>
</feature>
<keyword evidence="3" id="KW-1185">Reference proteome</keyword>
<organism evidence="2 3">
    <name type="scientific">Streptomyces camponoticapitis</name>
    <dbReference type="NCBI Taxonomy" id="1616125"/>
    <lineage>
        <taxon>Bacteria</taxon>
        <taxon>Bacillati</taxon>
        <taxon>Actinomycetota</taxon>
        <taxon>Actinomycetes</taxon>
        <taxon>Kitasatosporales</taxon>
        <taxon>Streptomycetaceae</taxon>
        <taxon>Streptomyces</taxon>
    </lineage>
</organism>
<reference evidence="3" key="1">
    <citation type="journal article" date="2019" name="Int. J. Syst. Evol. Microbiol.">
        <title>The Global Catalogue of Microorganisms (GCM) 10K type strain sequencing project: providing services to taxonomists for standard genome sequencing and annotation.</title>
        <authorList>
            <consortium name="The Broad Institute Genomics Platform"/>
            <consortium name="The Broad Institute Genome Sequencing Center for Infectious Disease"/>
            <person name="Wu L."/>
            <person name="Ma J."/>
        </authorList>
    </citation>
    <scope>NUCLEOTIDE SEQUENCE [LARGE SCALE GENOMIC DNA]</scope>
    <source>
        <strain evidence="3">CGMCC 4.7275</strain>
    </source>
</reference>
<dbReference type="Proteomes" id="UP000660265">
    <property type="component" value="Unassembled WGS sequence"/>
</dbReference>
<feature type="region of interest" description="Disordered" evidence="1">
    <location>
        <begin position="1"/>
        <end position="123"/>
    </location>
</feature>
<protein>
    <submittedName>
        <fullName evidence="2">Uncharacterized protein</fullName>
    </submittedName>
</protein>
<proteinExistence type="predicted"/>
<gene>
    <name evidence="2" type="ORF">GCM10011583_20050</name>
</gene>
<evidence type="ECO:0000313" key="2">
    <source>
        <dbReference type="EMBL" id="GGJ88657.1"/>
    </source>
</evidence>
<dbReference type="EMBL" id="BMMV01000005">
    <property type="protein sequence ID" value="GGJ88657.1"/>
    <property type="molecule type" value="Genomic_DNA"/>
</dbReference>
<evidence type="ECO:0000256" key="1">
    <source>
        <dbReference type="SAM" id="MobiDB-lite"/>
    </source>
</evidence>
<name>A0ABQ2E4D7_9ACTN</name>
<sequence>MEYGEPPGRTEAGAGTTSPSALTAEPEPEVEVDGDPDPVPVRSGAATAPDAATHENRATPTSSGPKRRADEGRRDADRRDGSGGKVGDVPCCLTDLPLRRSSTVVRSDRTSPSDPRVPSVVKV</sequence>
<evidence type="ECO:0000313" key="3">
    <source>
        <dbReference type="Proteomes" id="UP000660265"/>
    </source>
</evidence>
<comment type="caution">
    <text evidence="2">The sequence shown here is derived from an EMBL/GenBank/DDBJ whole genome shotgun (WGS) entry which is preliminary data.</text>
</comment>